<reference evidence="2 3" key="1">
    <citation type="submission" date="2020-07" db="EMBL/GenBank/DDBJ databases">
        <title>Genomic Encyclopedia of Type Strains, Phase IV (KMG-V): Genome sequencing to study the core and pangenomes of soil and plant-associated prokaryotes.</title>
        <authorList>
            <person name="Whitman W."/>
        </authorList>
    </citation>
    <scope>NUCLEOTIDE SEQUENCE [LARGE SCALE GENOMIC DNA]</scope>
    <source>
        <strain evidence="2 3">M8UP22</strain>
    </source>
</reference>
<feature type="domain" description="Lcl C-terminal" evidence="1">
    <location>
        <begin position="31"/>
        <end position="155"/>
    </location>
</feature>
<dbReference type="EMBL" id="JACCCU010000001">
    <property type="protein sequence ID" value="NYF88428.1"/>
    <property type="molecule type" value="Genomic_DNA"/>
</dbReference>
<organism evidence="2 3">
    <name type="scientific">Tunturiibacter lichenicola</name>
    <dbReference type="NCBI Taxonomy" id="2051959"/>
    <lineage>
        <taxon>Bacteria</taxon>
        <taxon>Pseudomonadati</taxon>
        <taxon>Acidobacteriota</taxon>
        <taxon>Terriglobia</taxon>
        <taxon>Terriglobales</taxon>
        <taxon>Acidobacteriaceae</taxon>
        <taxon>Tunturiibacter</taxon>
    </lineage>
</organism>
<dbReference type="Pfam" id="PF07603">
    <property type="entry name" value="Lcl_C"/>
    <property type="match status" value="1"/>
</dbReference>
<evidence type="ECO:0000259" key="1">
    <source>
        <dbReference type="Pfam" id="PF07603"/>
    </source>
</evidence>
<gene>
    <name evidence="2" type="ORF">HDF08_000495</name>
</gene>
<proteinExistence type="predicted"/>
<evidence type="ECO:0000313" key="3">
    <source>
        <dbReference type="Proteomes" id="UP000564385"/>
    </source>
</evidence>
<dbReference type="AlphaFoldDB" id="A0A852V5Z0"/>
<dbReference type="Proteomes" id="UP000564385">
    <property type="component" value="Unassembled WGS sequence"/>
</dbReference>
<dbReference type="InterPro" id="IPR011460">
    <property type="entry name" value="Lcl_C"/>
</dbReference>
<accession>A0A852V5Z0</accession>
<name>A0A852V5Z0_9BACT</name>
<protein>
    <recommendedName>
        <fullName evidence="1">Lcl C-terminal domain-containing protein</fullName>
    </recommendedName>
</protein>
<comment type="caution">
    <text evidence="2">The sequence shown here is derived from an EMBL/GenBank/DDBJ whole genome shotgun (WGS) entry which is preliminary data.</text>
</comment>
<sequence length="164" mass="18525">MKTLLTFLILNSSIVMTGQQTQEAQAHRYWVDPSTELMWAGKDVSYHKAMKYCNDLRLAEYSDWRLATMFELQPIFDRSAEAPGRAGDGKGGNPRNVTWHVKGNLFLTGNEWSSGRILDDRGKPSGYGYYFDFNEGKSNDDQLDYSSGTRALCVRISAKKAANH</sequence>
<evidence type="ECO:0000313" key="2">
    <source>
        <dbReference type="EMBL" id="NYF88428.1"/>
    </source>
</evidence>